<feature type="domain" description="TonB-dependent receptor plug" evidence="14">
    <location>
        <begin position="43"/>
        <end position="149"/>
    </location>
</feature>
<dbReference type="InterPro" id="IPR000531">
    <property type="entry name" value="Beta-barrel_TonB"/>
</dbReference>
<dbReference type="RefSeq" id="WP_002690686.1">
    <property type="nucleotide sequence ID" value="NZ_JH600070.1"/>
</dbReference>
<keyword evidence="3 10" id="KW-1134">Transmembrane beta strand</keyword>
<feature type="chain" id="PRO_5003668987" evidence="12">
    <location>
        <begin position="24"/>
        <end position="608"/>
    </location>
</feature>
<dbReference type="AlphaFoldDB" id="I3CIM9"/>
<dbReference type="GO" id="GO:0015889">
    <property type="term" value="P:cobalamin transport"/>
    <property type="evidence" value="ECO:0007669"/>
    <property type="project" value="TreeGrafter"/>
</dbReference>
<evidence type="ECO:0000256" key="5">
    <source>
        <dbReference type="ARBA" id="ARBA00022729"/>
    </source>
</evidence>
<dbReference type="eggNOG" id="COG4206">
    <property type="taxonomic scope" value="Bacteria"/>
</dbReference>
<evidence type="ECO:0000256" key="1">
    <source>
        <dbReference type="ARBA" id="ARBA00004571"/>
    </source>
</evidence>
<dbReference type="InterPro" id="IPR012910">
    <property type="entry name" value="Plug_dom"/>
</dbReference>
<keyword evidence="7 11" id="KW-0798">TonB box</keyword>
<evidence type="ECO:0000256" key="8">
    <source>
        <dbReference type="ARBA" id="ARBA00023136"/>
    </source>
</evidence>
<evidence type="ECO:0000259" key="14">
    <source>
        <dbReference type="Pfam" id="PF07715"/>
    </source>
</evidence>
<keyword evidence="15" id="KW-0675">Receptor</keyword>
<evidence type="ECO:0000256" key="6">
    <source>
        <dbReference type="ARBA" id="ARBA00023065"/>
    </source>
</evidence>
<dbReference type="PANTHER" id="PTHR30069">
    <property type="entry name" value="TONB-DEPENDENT OUTER MEMBRANE RECEPTOR"/>
    <property type="match status" value="1"/>
</dbReference>
<dbReference type="HOGENOM" id="CLU_008287_18_5_6"/>
<comment type="subcellular location">
    <subcellularLocation>
        <location evidence="1 10">Cell outer membrane</location>
        <topology evidence="1 10">Multi-pass membrane protein</topology>
    </subcellularLocation>
</comment>
<reference evidence="15 16" key="1">
    <citation type="submission" date="2011-11" db="EMBL/GenBank/DDBJ databases">
        <title>Improved High-Quality Draft sequence of Beggiatoa alba B18lD.</title>
        <authorList>
            <consortium name="US DOE Joint Genome Institute"/>
            <person name="Lucas S."/>
            <person name="Han J."/>
            <person name="Lapidus A."/>
            <person name="Cheng J.-F."/>
            <person name="Goodwin L."/>
            <person name="Pitluck S."/>
            <person name="Peters L."/>
            <person name="Mikhailova N."/>
            <person name="Held B."/>
            <person name="Detter J.C."/>
            <person name="Han C."/>
            <person name="Tapia R."/>
            <person name="Land M."/>
            <person name="Hauser L."/>
            <person name="Kyrpides N."/>
            <person name="Ivanova N."/>
            <person name="Pagani I."/>
            <person name="Samuel K."/>
            <person name="Teske A."/>
            <person name="Mueller J."/>
            <person name="Woyke T."/>
        </authorList>
    </citation>
    <scope>NUCLEOTIDE SEQUENCE [LARGE SCALE GENOMIC DNA]</scope>
    <source>
        <strain evidence="15 16">B18LD</strain>
    </source>
</reference>
<dbReference type="STRING" id="395493.BegalDRAFT_2630"/>
<keyword evidence="5 12" id="KW-0732">Signal</keyword>
<dbReference type="Pfam" id="PF00593">
    <property type="entry name" value="TonB_dep_Rec_b-barrel"/>
    <property type="match status" value="1"/>
</dbReference>
<evidence type="ECO:0000256" key="12">
    <source>
        <dbReference type="SAM" id="SignalP"/>
    </source>
</evidence>
<keyword evidence="9 10" id="KW-0998">Cell outer membrane</keyword>
<keyword evidence="16" id="KW-1185">Reference proteome</keyword>
<evidence type="ECO:0000256" key="4">
    <source>
        <dbReference type="ARBA" id="ARBA00022692"/>
    </source>
</evidence>
<keyword evidence="2 10" id="KW-0813">Transport</keyword>
<evidence type="ECO:0000256" key="9">
    <source>
        <dbReference type="ARBA" id="ARBA00023237"/>
    </source>
</evidence>
<accession>I3CIM9</accession>
<proteinExistence type="inferred from homology"/>
<dbReference type="Proteomes" id="UP000005744">
    <property type="component" value="Unassembled WGS sequence"/>
</dbReference>
<protein>
    <submittedName>
        <fullName evidence="15">Outer membrane cobalamin receptor protein</fullName>
    </submittedName>
</protein>
<organism evidence="15 16">
    <name type="scientific">Beggiatoa alba B18LD</name>
    <dbReference type="NCBI Taxonomy" id="395493"/>
    <lineage>
        <taxon>Bacteria</taxon>
        <taxon>Pseudomonadati</taxon>
        <taxon>Pseudomonadota</taxon>
        <taxon>Gammaproteobacteria</taxon>
        <taxon>Thiotrichales</taxon>
        <taxon>Thiotrichaceae</taxon>
        <taxon>Beggiatoa</taxon>
    </lineage>
</organism>
<dbReference type="Gene3D" id="2.40.170.20">
    <property type="entry name" value="TonB-dependent receptor, beta-barrel domain"/>
    <property type="match status" value="1"/>
</dbReference>
<evidence type="ECO:0000256" key="10">
    <source>
        <dbReference type="PROSITE-ProRule" id="PRU01360"/>
    </source>
</evidence>
<dbReference type="InterPro" id="IPR039426">
    <property type="entry name" value="TonB-dep_rcpt-like"/>
</dbReference>
<dbReference type="GO" id="GO:0009279">
    <property type="term" value="C:cell outer membrane"/>
    <property type="evidence" value="ECO:0007669"/>
    <property type="project" value="UniProtKB-SubCell"/>
</dbReference>
<evidence type="ECO:0000313" key="16">
    <source>
        <dbReference type="Proteomes" id="UP000005744"/>
    </source>
</evidence>
<feature type="domain" description="TonB-dependent receptor-like beta-barrel" evidence="13">
    <location>
        <begin position="169"/>
        <end position="582"/>
    </location>
</feature>
<evidence type="ECO:0000256" key="2">
    <source>
        <dbReference type="ARBA" id="ARBA00022448"/>
    </source>
</evidence>
<evidence type="ECO:0000256" key="3">
    <source>
        <dbReference type="ARBA" id="ARBA00022452"/>
    </source>
</evidence>
<evidence type="ECO:0000256" key="7">
    <source>
        <dbReference type="ARBA" id="ARBA00023077"/>
    </source>
</evidence>
<dbReference type="InterPro" id="IPR036942">
    <property type="entry name" value="Beta-barrel_TonB_sf"/>
</dbReference>
<gene>
    <name evidence="15" type="ORF">BegalDRAFT_2630</name>
</gene>
<keyword evidence="8 10" id="KW-0472">Membrane</keyword>
<comment type="similarity">
    <text evidence="10 11">Belongs to the TonB-dependent receptor family.</text>
</comment>
<sequence>MSFGFYSRFFPVMIIGLPLSAMAADEKVQPTVVVTATRTVQSVDETLASVTVIDRKMIEQSQALTVTELLKGVAGVDIVSSGGVGQVTSVFVRGAESDHVLVLVNGIKVGSASLGTTAFQYLPPSQIERIEIVRGTRSSLYGSEAIGGVIQIFTRQGNAPSTQLSIGAGDHQTYQATASHSGKNQQTSYSVTADYTSSDGFNACNGAESRACYTTEPDADGYDNTSFSAQVNHQVSNQLQASLYALRATGNNQYDSMFANEIDFTQQVIGAKALYHVSQTWDMSLNIGQSQDEQDSFGHETDPSNYQTKRNNAIWQNDWSIGNNQIMTLGYDYLKDELDSNTAYDETSRQNHGIFTQYQGQWDAWRLILGGRYDDNEQFGGQSTGNINLGYDINPTLQTFVAYGTAFKAPSFNELYYPYFGSPNLDPEEADSIEFGLRGHETAYHWSLNLYRNQVKKLIATSYDASTDSYLPMNLNKATIQGVEAEIGTTWGAWQLAGNATWLDHEDDATSNWLPRRAKQSAKLSLNYTFNQGRIGAEVLAQGKRYEDTANQRQVAGYGLLNLNSEYKLNQQWLIRATVNNVLDKDYELAQYYHTAGRGFFISLHYND</sequence>
<keyword evidence="4 10" id="KW-0812">Transmembrane</keyword>
<evidence type="ECO:0000256" key="11">
    <source>
        <dbReference type="RuleBase" id="RU003357"/>
    </source>
</evidence>
<dbReference type="PANTHER" id="PTHR30069:SF53">
    <property type="entry name" value="COLICIN I RECEPTOR-RELATED"/>
    <property type="match status" value="1"/>
</dbReference>
<dbReference type="PROSITE" id="PS52016">
    <property type="entry name" value="TONB_DEPENDENT_REC_3"/>
    <property type="match status" value="1"/>
</dbReference>
<dbReference type="GO" id="GO:0006811">
    <property type="term" value="P:monoatomic ion transport"/>
    <property type="evidence" value="ECO:0007669"/>
    <property type="project" value="UniProtKB-KW"/>
</dbReference>
<dbReference type="EMBL" id="JH600070">
    <property type="protein sequence ID" value="EIJ43472.1"/>
    <property type="molecule type" value="Genomic_DNA"/>
</dbReference>
<name>I3CIM9_9GAMM</name>
<dbReference type="SUPFAM" id="SSF56935">
    <property type="entry name" value="Porins"/>
    <property type="match status" value="1"/>
</dbReference>
<dbReference type="Gene3D" id="2.170.130.10">
    <property type="entry name" value="TonB-dependent receptor, plug domain"/>
    <property type="match status" value="1"/>
</dbReference>
<keyword evidence="6" id="KW-0406">Ion transport</keyword>
<evidence type="ECO:0000259" key="13">
    <source>
        <dbReference type="Pfam" id="PF00593"/>
    </source>
</evidence>
<dbReference type="OrthoDB" id="9764669at2"/>
<dbReference type="Pfam" id="PF07715">
    <property type="entry name" value="Plug"/>
    <property type="match status" value="1"/>
</dbReference>
<dbReference type="CDD" id="cd01347">
    <property type="entry name" value="ligand_gated_channel"/>
    <property type="match status" value="1"/>
</dbReference>
<evidence type="ECO:0000313" key="15">
    <source>
        <dbReference type="EMBL" id="EIJ43472.1"/>
    </source>
</evidence>
<dbReference type="InterPro" id="IPR037066">
    <property type="entry name" value="Plug_dom_sf"/>
</dbReference>
<feature type="signal peptide" evidence="12">
    <location>
        <begin position="1"/>
        <end position="23"/>
    </location>
</feature>